<sequence length="154" mass="15955">MEFSPDLEPAGGGLDWTLPATFGSVKLVGGNLSAPNGTAIEQLLTAGGSIAAGAATDAECYGMIARAPDYDVYYDSTRSRTTTTLMITTLSQADTTLVINGPNGEWYCDDDSGGSFNAHVAFAAPVSGLYNIWVGTFDSSTAPATLVVSEARSR</sequence>
<reference evidence="1 2" key="1">
    <citation type="submission" date="2015-04" db="EMBL/GenBank/DDBJ databases">
        <title>The draft genome sequence of Erythrobacter marinus HWDM-33.</title>
        <authorList>
            <person name="Zhuang L."/>
            <person name="Liu Y."/>
            <person name="Shao Z."/>
        </authorList>
    </citation>
    <scope>NUCLEOTIDE SEQUENCE [LARGE SCALE GENOMIC DNA]</scope>
    <source>
        <strain evidence="1 2">HWDM-33</strain>
    </source>
</reference>
<organism evidence="1 2">
    <name type="scientific">Aurantiacibacter marinus</name>
    <dbReference type="NCBI Taxonomy" id="874156"/>
    <lineage>
        <taxon>Bacteria</taxon>
        <taxon>Pseudomonadati</taxon>
        <taxon>Pseudomonadota</taxon>
        <taxon>Alphaproteobacteria</taxon>
        <taxon>Sphingomonadales</taxon>
        <taxon>Erythrobacteraceae</taxon>
        <taxon>Aurantiacibacter</taxon>
    </lineage>
</organism>
<dbReference type="STRING" id="874156.GCA_001021555_02382"/>
<name>A0A0H0XSV1_9SPHN</name>
<evidence type="ECO:0008006" key="3">
    <source>
        <dbReference type="Google" id="ProtNLM"/>
    </source>
</evidence>
<dbReference type="AlphaFoldDB" id="A0A0H0XSV1"/>
<dbReference type="EMBL" id="LBHU01000003">
    <property type="protein sequence ID" value="KLI63355.1"/>
    <property type="molecule type" value="Genomic_DNA"/>
</dbReference>
<evidence type="ECO:0000313" key="2">
    <source>
        <dbReference type="Proteomes" id="UP000053455"/>
    </source>
</evidence>
<gene>
    <name evidence="1" type="ORF">AAV99_10285</name>
</gene>
<proteinExistence type="predicted"/>
<protein>
    <recommendedName>
        <fullName evidence="3">Peptidase S1</fullName>
    </recommendedName>
</protein>
<evidence type="ECO:0000313" key="1">
    <source>
        <dbReference type="EMBL" id="KLI63355.1"/>
    </source>
</evidence>
<accession>A0A0H0XSV1</accession>
<dbReference type="Gene3D" id="2.60.120.380">
    <property type="match status" value="1"/>
</dbReference>
<comment type="caution">
    <text evidence="1">The sequence shown here is derived from an EMBL/GenBank/DDBJ whole genome shotgun (WGS) entry which is preliminary data.</text>
</comment>
<dbReference type="Proteomes" id="UP000053455">
    <property type="component" value="Unassembled WGS sequence"/>
</dbReference>
<keyword evidence="2" id="KW-1185">Reference proteome</keyword>
<dbReference type="PATRIC" id="fig|874156.12.peg.2113"/>